<dbReference type="GO" id="GO:0016020">
    <property type="term" value="C:membrane"/>
    <property type="evidence" value="ECO:0007669"/>
    <property type="project" value="UniProtKB-SubCell"/>
</dbReference>
<dbReference type="Proteomes" id="UP000187735">
    <property type="component" value="Chromosome"/>
</dbReference>
<keyword evidence="4 6" id="KW-0472">Membrane</keyword>
<dbReference type="Pfam" id="PF04228">
    <property type="entry name" value="Zn_peptidase"/>
    <property type="match status" value="1"/>
</dbReference>
<evidence type="ECO:0000256" key="2">
    <source>
        <dbReference type="ARBA" id="ARBA00022692"/>
    </source>
</evidence>
<dbReference type="EMBL" id="CP017641">
    <property type="protein sequence ID" value="APZ93075.1"/>
    <property type="molecule type" value="Genomic_DNA"/>
</dbReference>
<dbReference type="PANTHER" id="PTHR30168:SF0">
    <property type="entry name" value="INNER MEMBRANE PROTEIN"/>
    <property type="match status" value="1"/>
</dbReference>
<feature type="region of interest" description="Disordered" evidence="5">
    <location>
        <begin position="1"/>
        <end position="21"/>
    </location>
</feature>
<keyword evidence="3 6" id="KW-1133">Transmembrane helix</keyword>
<evidence type="ECO:0000256" key="1">
    <source>
        <dbReference type="ARBA" id="ARBA00004167"/>
    </source>
</evidence>
<comment type="subcellular location">
    <subcellularLocation>
        <location evidence="1">Membrane</location>
        <topology evidence="1">Single-pass membrane protein</topology>
    </subcellularLocation>
</comment>
<dbReference type="KEGG" id="fmr:Fuma_02691"/>
<gene>
    <name evidence="7" type="ORF">Fuma_02691</name>
</gene>
<dbReference type="STRING" id="1891926.Fuma_02691"/>
<dbReference type="PANTHER" id="PTHR30168">
    <property type="entry name" value="PUTATIVE MEMBRANE PROTEIN YPFJ"/>
    <property type="match status" value="1"/>
</dbReference>
<dbReference type="GO" id="GO:0006508">
    <property type="term" value="P:proteolysis"/>
    <property type="evidence" value="ECO:0007669"/>
    <property type="project" value="UniProtKB-KW"/>
</dbReference>
<keyword evidence="7" id="KW-0482">Metalloprotease</keyword>
<keyword evidence="8" id="KW-1185">Reference proteome</keyword>
<feature type="transmembrane region" description="Helical" evidence="6">
    <location>
        <begin position="21"/>
        <end position="42"/>
    </location>
</feature>
<proteinExistence type="predicted"/>
<evidence type="ECO:0000313" key="8">
    <source>
        <dbReference type="Proteomes" id="UP000187735"/>
    </source>
</evidence>
<reference evidence="7 8" key="1">
    <citation type="journal article" date="2016" name="Front. Microbiol.">
        <title>Fuerstia marisgermanicae gen. nov., sp. nov., an Unusual Member of the Phylum Planctomycetes from the German Wadden Sea.</title>
        <authorList>
            <person name="Kohn T."/>
            <person name="Heuer A."/>
            <person name="Jogler M."/>
            <person name="Vollmers J."/>
            <person name="Boedeker C."/>
            <person name="Bunk B."/>
            <person name="Rast P."/>
            <person name="Borchert D."/>
            <person name="Glockner I."/>
            <person name="Freese H.M."/>
            <person name="Klenk H.P."/>
            <person name="Overmann J."/>
            <person name="Kaster A.K."/>
            <person name="Rohde M."/>
            <person name="Wiegand S."/>
            <person name="Jogler C."/>
        </authorList>
    </citation>
    <scope>NUCLEOTIDE SEQUENCE [LARGE SCALE GENOMIC DNA]</scope>
    <source>
        <strain evidence="7 8">NH11</strain>
    </source>
</reference>
<sequence>MRWRGRERSSNVEDRRGMSPKMAMGGGGGILAIIVVLIVKFMGGGAGMQQLAGNAARNLQDRAAQAPAGEGIDDDNREFVEVVLRDTETIWTKLFDEQIEGASYQEPRLELFTGQTQTACGPGQAAMGPFYCPADKKIYIDPTFFDDLAQRHNAEGDFAQAYVIAHEVAHHVQNLLAFNRPVNEARASGDKLLSNQMSVRLELQADFLAGVWAHHAHREYGILEDGDMEEAINAANQIGDDALMEAAGRRVDVHSFTHGSSAQRVRWFKRGLLSGNLGDCQQLFSLSFDRL</sequence>
<protein>
    <submittedName>
        <fullName evidence="7">Putative metalloprotease</fullName>
    </submittedName>
</protein>
<dbReference type="InterPro" id="IPR007343">
    <property type="entry name" value="Uncharacterised_pept_Zn_put"/>
</dbReference>
<dbReference type="OrthoDB" id="9774900at2"/>
<keyword evidence="7" id="KW-0645">Protease</keyword>
<accession>A0A1P8WG94</accession>
<evidence type="ECO:0000256" key="6">
    <source>
        <dbReference type="SAM" id="Phobius"/>
    </source>
</evidence>
<keyword evidence="7" id="KW-0378">Hydrolase</keyword>
<evidence type="ECO:0000313" key="7">
    <source>
        <dbReference type="EMBL" id="APZ93075.1"/>
    </source>
</evidence>
<evidence type="ECO:0000256" key="5">
    <source>
        <dbReference type="SAM" id="MobiDB-lite"/>
    </source>
</evidence>
<keyword evidence="2 6" id="KW-0812">Transmembrane</keyword>
<dbReference type="RefSeq" id="WP_077024600.1">
    <property type="nucleotide sequence ID" value="NZ_CP017641.1"/>
</dbReference>
<name>A0A1P8WG94_9PLAN</name>
<evidence type="ECO:0000256" key="3">
    <source>
        <dbReference type="ARBA" id="ARBA00022989"/>
    </source>
</evidence>
<evidence type="ECO:0000256" key="4">
    <source>
        <dbReference type="ARBA" id="ARBA00023136"/>
    </source>
</evidence>
<dbReference type="GO" id="GO:0008237">
    <property type="term" value="F:metallopeptidase activity"/>
    <property type="evidence" value="ECO:0007669"/>
    <property type="project" value="UniProtKB-KW"/>
</dbReference>
<feature type="compositionally biased region" description="Basic and acidic residues" evidence="5">
    <location>
        <begin position="1"/>
        <end position="17"/>
    </location>
</feature>
<dbReference type="AlphaFoldDB" id="A0A1P8WG94"/>
<organism evidence="7 8">
    <name type="scientific">Fuerstiella marisgermanici</name>
    <dbReference type="NCBI Taxonomy" id="1891926"/>
    <lineage>
        <taxon>Bacteria</taxon>
        <taxon>Pseudomonadati</taxon>
        <taxon>Planctomycetota</taxon>
        <taxon>Planctomycetia</taxon>
        <taxon>Planctomycetales</taxon>
        <taxon>Planctomycetaceae</taxon>
        <taxon>Fuerstiella</taxon>
    </lineage>
</organism>